<keyword evidence="4" id="KW-0732">Signal</keyword>
<evidence type="ECO:0000313" key="8">
    <source>
        <dbReference type="EMBL" id="OHW62724.1"/>
    </source>
</evidence>
<evidence type="ECO:0000256" key="1">
    <source>
        <dbReference type="ARBA" id="ARBA00004193"/>
    </source>
</evidence>
<dbReference type="InterPro" id="IPR028082">
    <property type="entry name" value="Peripla_BP_I"/>
</dbReference>
<evidence type="ECO:0000259" key="7">
    <source>
        <dbReference type="Pfam" id="PF02608"/>
    </source>
</evidence>
<organism evidence="8 9">
    <name type="scientific">Andreesenia angusta</name>
    <dbReference type="NCBI Taxonomy" id="39480"/>
    <lineage>
        <taxon>Bacteria</taxon>
        <taxon>Bacillati</taxon>
        <taxon>Bacillota</taxon>
        <taxon>Tissierellia</taxon>
        <taxon>Tissierellales</taxon>
        <taxon>Gottschalkiaceae</taxon>
        <taxon>Andreesenia</taxon>
    </lineage>
</organism>
<evidence type="ECO:0000313" key="9">
    <source>
        <dbReference type="Proteomes" id="UP000180254"/>
    </source>
</evidence>
<sequence length="320" mass="34597">MNNSEKQKLKISVLIPGNISDKGFMQAGYNGYMKIAEMLPIEVKYISGVTETADDNALANALRELASENPDMIIAHGGQCDVPVESVSIEFPNIKFTVIQGHVKSSNVSSYLVRQQDSTWLAGALAGLMTKSNKIGHIAGVRPKSLLLERAAFYDGLKAVNPDAELLSCFTGNLDDPEINKSAAESIIEHGADIIYSVLNSGRSGVVDAVKSSEKKVYNIGNVYDWTLEDDSFIASAVADSSVALFKAASDLNFNKWKANDTVEIGLDHPEVVRLSMGVNVPEGVKEKITDFTKLFVEGGIDVPKEYGGKEFDLSTGELK</sequence>
<evidence type="ECO:0000256" key="4">
    <source>
        <dbReference type="ARBA" id="ARBA00022729"/>
    </source>
</evidence>
<dbReference type="PANTHER" id="PTHR34296:SF2">
    <property type="entry name" value="ABC TRANSPORTER GUANOSINE-BINDING PROTEIN NUPN"/>
    <property type="match status" value="1"/>
</dbReference>
<dbReference type="SUPFAM" id="SSF53822">
    <property type="entry name" value="Periplasmic binding protein-like I"/>
    <property type="match status" value="1"/>
</dbReference>
<keyword evidence="3" id="KW-1003">Cell membrane</keyword>
<evidence type="ECO:0000256" key="3">
    <source>
        <dbReference type="ARBA" id="ARBA00022475"/>
    </source>
</evidence>
<gene>
    <name evidence="8" type="primary">tmpC_1</name>
    <name evidence="8" type="ORF">EUAN_05080</name>
</gene>
<keyword evidence="5" id="KW-0472">Membrane</keyword>
<evidence type="ECO:0000256" key="2">
    <source>
        <dbReference type="ARBA" id="ARBA00008610"/>
    </source>
</evidence>
<protein>
    <submittedName>
        <fullName evidence="8">Membrane lipoprotein TmpC</fullName>
    </submittedName>
</protein>
<dbReference type="Proteomes" id="UP000180254">
    <property type="component" value="Unassembled WGS sequence"/>
</dbReference>
<comment type="similarity">
    <text evidence="2">Belongs to the BMP lipoprotein family.</text>
</comment>
<name>A0A1S1V8A2_9FIRM</name>
<keyword evidence="9" id="KW-1185">Reference proteome</keyword>
<keyword evidence="6 8" id="KW-0449">Lipoprotein</keyword>
<dbReference type="AlphaFoldDB" id="A0A1S1V8A2"/>
<evidence type="ECO:0000256" key="5">
    <source>
        <dbReference type="ARBA" id="ARBA00023136"/>
    </source>
</evidence>
<dbReference type="InterPro" id="IPR050957">
    <property type="entry name" value="BMP_lipoprotein"/>
</dbReference>
<comment type="caution">
    <text evidence="8">The sequence shown here is derived from an EMBL/GenBank/DDBJ whole genome shotgun (WGS) entry which is preliminary data.</text>
</comment>
<feature type="domain" description="ABC transporter substrate-binding protein PnrA-like" evidence="7">
    <location>
        <begin position="9"/>
        <end position="289"/>
    </location>
</feature>
<accession>A0A1S1V8A2</accession>
<proteinExistence type="inferred from homology"/>
<dbReference type="PANTHER" id="PTHR34296">
    <property type="entry name" value="TRANSCRIPTIONAL ACTIVATOR PROTEIN MED"/>
    <property type="match status" value="1"/>
</dbReference>
<dbReference type="STRING" id="39480.EUAN_05080"/>
<dbReference type="RefSeq" id="WP_169817320.1">
    <property type="nucleotide sequence ID" value="NZ_MKIE01000002.1"/>
</dbReference>
<dbReference type="Gene3D" id="3.40.50.2300">
    <property type="match status" value="2"/>
</dbReference>
<comment type="subcellular location">
    <subcellularLocation>
        <location evidence="1">Cell membrane</location>
        <topology evidence="1">Lipid-anchor</topology>
    </subcellularLocation>
</comment>
<dbReference type="EMBL" id="MKIE01000002">
    <property type="protein sequence ID" value="OHW62724.1"/>
    <property type="molecule type" value="Genomic_DNA"/>
</dbReference>
<dbReference type="CDD" id="cd06304">
    <property type="entry name" value="PBP1_BmpA_Med_PnrA-like"/>
    <property type="match status" value="1"/>
</dbReference>
<dbReference type="InterPro" id="IPR003760">
    <property type="entry name" value="PnrA-like"/>
</dbReference>
<evidence type="ECO:0000256" key="6">
    <source>
        <dbReference type="ARBA" id="ARBA00023288"/>
    </source>
</evidence>
<reference evidence="8 9" key="1">
    <citation type="submission" date="2016-09" db="EMBL/GenBank/DDBJ databases">
        <title>Genome sequence of Eubacterium angustum.</title>
        <authorList>
            <person name="Poehlein A."/>
            <person name="Daniel R."/>
        </authorList>
    </citation>
    <scope>NUCLEOTIDE SEQUENCE [LARGE SCALE GENOMIC DNA]</scope>
    <source>
        <strain evidence="8 9">DSM 1989</strain>
    </source>
</reference>
<dbReference type="Pfam" id="PF02608">
    <property type="entry name" value="Bmp"/>
    <property type="match status" value="1"/>
</dbReference>
<dbReference type="GO" id="GO:0005886">
    <property type="term" value="C:plasma membrane"/>
    <property type="evidence" value="ECO:0007669"/>
    <property type="project" value="UniProtKB-SubCell"/>
</dbReference>